<dbReference type="InterPro" id="IPR001566">
    <property type="entry name" value="23S_rRNA_MeTrfase_RlmD"/>
</dbReference>
<feature type="binding site" evidence="9 10">
    <location>
        <position position="312"/>
    </location>
    <ligand>
        <name>S-adenosyl-L-methionine</name>
        <dbReference type="ChEBI" id="CHEBI:59789"/>
    </ligand>
</feature>
<dbReference type="PANTHER" id="PTHR11061">
    <property type="entry name" value="RNA M5U METHYLTRANSFERASE"/>
    <property type="match status" value="1"/>
</dbReference>
<dbReference type="EMBL" id="JAXIVU010000003">
    <property type="protein sequence ID" value="MDY7218603.1"/>
    <property type="molecule type" value="Genomic_DNA"/>
</dbReference>
<comment type="function">
    <text evidence="9">Catalyzes the formation of 5-methyl-uridine at position 1939 (m5U1939) in 23S rRNA.</text>
</comment>
<accession>A0ABU5GNT6</accession>
<feature type="active site" evidence="11">
    <location>
        <position position="407"/>
    </location>
</feature>
<organism evidence="14 15">
    <name type="scientific">Denitrificimonas halotolerans</name>
    <dbReference type="NCBI Taxonomy" id="3098930"/>
    <lineage>
        <taxon>Bacteria</taxon>
        <taxon>Pseudomonadati</taxon>
        <taxon>Pseudomonadota</taxon>
        <taxon>Gammaproteobacteria</taxon>
        <taxon>Pseudomonadales</taxon>
        <taxon>Pseudomonadaceae</taxon>
        <taxon>Denitrificimonas</taxon>
    </lineage>
</organism>
<evidence type="ECO:0000256" key="5">
    <source>
        <dbReference type="ARBA" id="ARBA00022691"/>
    </source>
</evidence>
<dbReference type="RefSeq" id="WP_321552702.1">
    <property type="nucleotide sequence ID" value="NZ_JAXIVU010000003.1"/>
</dbReference>
<dbReference type="NCBIfam" id="NF009639">
    <property type="entry name" value="PRK13168.1"/>
    <property type="match status" value="1"/>
</dbReference>
<feature type="binding site" evidence="9 10">
    <location>
        <position position="333"/>
    </location>
    <ligand>
        <name>S-adenosyl-L-methionine</name>
        <dbReference type="ChEBI" id="CHEBI:59789"/>
    </ligand>
</feature>
<feature type="binding site" evidence="9">
    <location>
        <position position="360"/>
    </location>
    <ligand>
        <name>S-adenosyl-L-methionine</name>
        <dbReference type="ChEBI" id="CHEBI:59789"/>
    </ligand>
</feature>
<dbReference type="PANTHER" id="PTHR11061:SF49">
    <property type="entry name" value="23S RRNA (URACIL(1939)-C(5))-METHYLTRANSFERASE RLMD"/>
    <property type="match status" value="1"/>
</dbReference>
<keyword evidence="4 9" id="KW-0808">Transferase</keyword>
<dbReference type="Gene3D" id="3.40.50.150">
    <property type="entry name" value="Vaccinia Virus protein VP39"/>
    <property type="match status" value="1"/>
</dbReference>
<feature type="region of interest" description="Disordered" evidence="12">
    <location>
        <begin position="1"/>
        <end position="20"/>
    </location>
</feature>
<dbReference type="InterPro" id="IPR002792">
    <property type="entry name" value="TRAM_dom"/>
</dbReference>
<dbReference type="PROSITE" id="PS01230">
    <property type="entry name" value="TRMA_1"/>
    <property type="match status" value="1"/>
</dbReference>
<protein>
    <recommendedName>
        <fullName evidence="9">23S rRNA (uracil(1939)-C(5))-methyltransferase RlmD</fullName>
        <ecNumber evidence="9">2.1.1.190</ecNumber>
    </recommendedName>
    <alternativeName>
        <fullName evidence="9">23S rRNA(m5U1939)-methyltransferase</fullName>
    </alternativeName>
</protein>
<dbReference type="GO" id="GO:0008168">
    <property type="term" value="F:methyltransferase activity"/>
    <property type="evidence" value="ECO:0007669"/>
    <property type="project" value="UniProtKB-KW"/>
</dbReference>
<name>A0ABU5GNT6_9GAMM</name>
<keyword evidence="5 9" id="KW-0949">S-adenosyl-L-methionine</keyword>
<evidence type="ECO:0000256" key="7">
    <source>
        <dbReference type="ARBA" id="ARBA00023004"/>
    </source>
</evidence>
<feature type="binding site" evidence="9">
    <location>
        <position position="179"/>
    </location>
    <ligand>
        <name>[4Fe-4S] cluster</name>
        <dbReference type="ChEBI" id="CHEBI:49883"/>
    </ligand>
</feature>
<feature type="active site" description="Nucleophile" evidence="9 10">
    <location>
        <position position="407"/>
    </location>
</feature>
<reference evidence="14 15" key="1">
    <citation type="submission" date="2023-12" db="EMBL/GenBank/DDBJ databases">
        <title>Denitrificimonas halotolerans sp. nov.,a novel species isolated from landfill leachate.</title>
        <authorList>
            <person name="Wang S."/>
        </authorList>
    </citation>
    <scope>NUCLEOTIDE SEQUENCE [LARGE SCALE GENOMIC DNA]</scope>
    <source>
        <strain evidence="14 15">JX-1</strain>
    </source>
</reference>
<evidence type="ECO:0000313" key="14">
    <source>
        <dbReference type="EMBL" id="MDY7218603.1"/>
    </source>
</evidence>
<feature type="domain" description="TRAM" evidence="13">
    <location>
        <begin position="21"/>
        <end position="79"/>
    </location>
</feature>
<dbReference type="InterPro" id="IPR030390">
    <property type="entry name" value="MeTrfase_TrmA_AS"/>
</dbReference>
<evidence type="ECO:0000259" key="13">
    <source>
        <dbReference type="PROSITE" id="PS50926"/>
    </source>
</evidence>
<feature type="binding site" evidence="9">
    <location>
        <position position="317"/>
    </location>
    <ligand>
        <name>S-adenosyl-L-methionine</name>
        <dbReference type="ChEBI" id="CHEBI:59789"/>
    </ligand>
</feature>
<dbReference type="InterPro" id="IPR029063">
    <property type="entry name" value="SAM-dependent_MTases_sf"/>
</dbReference>
<dbReference type="Proteomes" id="UP001294570">
    <property type="component" value="Unassembled WGS sequence"/>
</dbReference>
<comment type="caution">
    <text evidence="14">The sequence shown here is derived from an EMBL/GenBank/DDBJ whole genome shotgun (WGS) entry which is preliminary data.</text>
</comment>
<dbReference type="Gene3D" id="2.40.50.140">
    <property type="entry name" value="Nucleic acid-binding proteins"/>
    <property type="match status" value="1"/>
</dbReference>
<evidence type="ECO:0000313" key="15">
    <source>
        <dbReference type="Proteomes" id="UP001294570"/>
    </source>
</evidence>
<evidence type="ECO:0000256" key="11">
    <source>
        <dbReference type="PROSITE-ProRule" id="PRU10015"/>
    </source>
</evidence>
<dbReference type="InterPro" id="IPR012340">
    <property type="entry name" value="NA-bd_OB-fold"/>
</dbReference>
<evidence type="ECO:0000256" key="10">
    <source>
        <dbReference type="PROSITE-ProRule" id="PRU01024"/>
    </source>
</evidence>
<evidence type="ECO:0000256" key="1">
    <source>
        <dbReference type="ARBA" id="ARBA00022485"/>
    </source>
</evidence>
<evidence type="ECO:0000256" key="2">
    <source>
        <dbReference type="ARBA" id="ARBA00022552"/>
    </source>
</evidence>
<feature type="binding site" evidence="9">
    <location>
        <position position="101"/>
    </location>
    <ligand>
        <name>[4Fe-4S] cluster</name>
        <dbReference type="ChEBI" id="CHEBI:49883"/>
    </ligand>
</feature>
<keyword evidence="15" id="KW-1185">Reference proteome</keyword>
<dbReference type="SUPFAM" id="SSF50249">
    <property type="entry name" value="Nucleic acid-binding proteins"/>
    <property type="match status" value="1"/>
</dbReference>
<keyword evidence="3 9" id="KW-0489">Methyltransferase</keyword>
<feature type="binding site" evidence="9 10">
    <location>
        <position position="283"/>
    </location>
    <ligand>
        <name>S-adenosyl-L-methionine</name>
        <dbReference type="ChEBI" id="CHEBI:59789"/>
    </ligand>
</feature>
<feature type="binding site" evidence="9">
    <location>
        <position position="98"/>
    </location>
    <ligand>
        <name>[4Fe-4S] cluster</name>
        <dbReference type="ChEBI" id="CHEBI:49883"/>
    </ligand>
</feature>
<dbReference type="PROSITE" id="PS51687">
    <property type="entry name" value="SAM_MT_RNA_M5U"/>
    <property type="match status" value="1"/>
</dbReference>
<keyword evidence="8 9" id="KW-0411">Iron-sulfur</keyword>
<gene>
    <name evidence="9 14" type="primary">rlmD</name>
    <name evidence="14" type="ORF">TOI97_03285</name>
</gene>
<dbReference type="SUPFAM" id="SSF53335">
    <property type="entry name" value="S-adenosyl-L-methionine-dependent methyltransferases"/>
    <property type="match status" value="1"/>
</dbReference>
<keyword evidence="1 9" id="KW-0004">4Fe-4S</keyword>
<evidence type="ECO:0000256" key="6">
    <source>
        <dbReference type="ARBA" id="ARBA00022723"/>
    </source>
</evidence>
<dbReference type="PROSITE" id="PS50926">
    <property type="entry name" value="TRAM"/>
    <property type="match status" value="1"/>
</dbReference>
<comment type="catalytic activity">
    <reaction evidence="9">
        <text>uridine(1939) in 23S rRNA + S-adenosyl-L-methionine = 5-methyluridine(1939) in 23S rRNA + S-adenosyl-L-homocysteine + H(+)</text>
        <dbReference type="Rhea" id="RHEA:42908"/>
        <dbReference type="Rhea" id="RHEA-COMP:10278"/>
        <dbReference type="Rhea" id="RHEA-COMP:10279"/>
        <dbReference type="ChEBI" id="CHEBI:15378"/>
        <dbReference type="ChEBI" id="CHEBI:57856"/>
        <dbReference type="ChEBI" id="CHEBI:59789"/>
        <dbReference type="ChEBI" id="CHEBI:65315"/>
        <dbReference type="ChEBI" id="CHEBI:74447"/>
        <dbReference type="EC" id="2.1.1.190"/>
    </reaction>
</comment>
<proteinExistence type="inferred from homology"/>
<dbReference type="GO" id="GO:0032259">
    <property type="term" value="P:methylation"/>
    <property type="evidence" value="ECO:0007669"/>
    <property type="project" value="UniProtKB-KW"/>
</dbReference>
<keyword evidence="7 9" id="KW-0408">Iron</keyword>
<dbReference type="NCBIfam" id="TIGR00479">
    <property type="entry name" value="rumA"/>
    <property type="match status" value="1"/>
</dbReference>
<feature type="binding site" evidence="9 10">
    <location>
        <position position="381"/>
    </location>
    <ligand>
        <name>S-adenosyl-L-methionine</name>
        <dbReference type="ChEBI" id="CHEBI:59789"/>
    </ligand>
</feature>
<evidence type="ECO:0000256" key="8">
    <source>
        <dbReference type="ARBA" id="ARBA00023014"/>
    </source>
</evidence>
<keyword evidence="2 9" id="KW-0698">rRNA processing</keyword>
<dbReference type="CDD" id="cd02440">
    <property type="entry name" value="AdoMet_MTases"/>
    <property type="match status" value="1"/>
</dbReference>
<keyword evidence="6 9" id="KW-0479">Metal-binding</keyword>
<dbReference type="HAMAP" id="MF_01010">
    <property type="entry name" value="23SrRNA_methyltr_RlmD"/>
    <property type="match status" value="1"/>
</dbReference>
<evidence type="ECO:0000256" key="12">
    <source>
        <dbReference type="SAM" id="MobiDB-lite"/>
    </source>
</evidence>
<dbReference type="Pfam" id="PF01938">
    <property type="entry name" value="TRAM"/>
    <property type="match status" value="1"/>
</dbReference>
<dbReference type="Pfam" id="PF05958">
    <property type="entry name" value="tRNA_U5-meth_tr"/>
    <property type="match status" value="1"/>
</dbReference>
<feature type="binding site" evidence="9">
    <location>
        <position position="92"/>
    </location>
    <ligand>
        <name>[4Fe-4S] cluster</name>
        <dbReference type="ChEBI" id="CHEBI:49883"/>
    </ligand>
</feature>
<evidence type="ECO:0000256" key="3">
    <source>
        <dbReference type="ARBA" id="ARBA00022603"/>
    </source>
</evidence>
<evidence type="ECO:0000256" key="4">
    <source>
        <dbReference type="ARBA" id="ARBA00022679"/>
    </source>
</evidence>
<evidence type="ECO:0000256" key="9">
    <source>
        <dbReference type="HAMAP-Rule" id="MF_01010"/>
    </source>
</evidence>
<dbReference type="Gene3D" id="2.40.50.1070">
    <property type="match status" value="1"/>
</dbReference>
<dbReference type="InterPro" id="IPR010280">
    <property type="entry name" value="U5_MeTrfase_fam"/>
</dbReference>
<dbReference type="EC" id="2.1.1.190" evidence="9"/>
<sequence length="450" mass="49384">MKRSKAPKSLRFQPAGGERNTLPVGKKQVLKIERLAHDGRGIAFVEGRTWFVSGALPGEQVQVQVLSARSKVVEAQVVALHSRSSQRIEPKCQWVGQCGGCTLQHITHAQQVELKHANLVEQFSREGVTPEEWAKPLLGPAFAYRRRARVSVRYDAKQKHVYVGFRGLASSTIVEVTDCSVLVDELQPLFAGLGTLLNGFKQPQALGHVELFSGRSTALLLRHIQALHPEDLQQLRSYCAEQGAQLWLQGVGEPQPAQAGQELSYPLSRFALDIAYQPGDFVQVNAIMNEAMIVQALEWLAPQADERILDLFCGLGNFALPLALQAAEVVAVEGVAAMLRRASGNAEAYRINNVRFYHSDLTRPLRENSWACSKFAAALLDPPREGAQAVVADIAKLKVSRIVYVSCNPATLARDAAVLTSRGYRLHKAGVLDMFAQTGHAEAMALFVKK</sequence>
<comment type="similarity">
    <text evidence="9">Belongs to the class I-like SAM-binding methyltransferase superfamily. RNA M5U methyltransferase family. RlmD subfamily.</text>
</comment>